<dbReference type="PANTHER" id="PTHR43439">
    <property type="entry name" value="PHENYLACETATE-COENZYME A LIGASE"/>
    <property type="match status" value="1"/>
</dbReference>
<gene>
    <name evidence="3" type="ORF">APUU_30634S</name>
</gene>
<dbReference type="GeneID" id="64972414"/>
<dbReference type="EMBL" id="AP024445">
    <property type="protein sequence ID" value="BCS22409.1"/>
    <property type="molecule type" value="Genomic_DNA"/>
</dbReference>
<accession>A0A7R7XKU0</accession>
<keyword evidence="4" id="KW-1185">Reference proteome</keyword>
<proteinExistence type="predicted"/>
<evidence type="ECO:0000313" key="4">
    <source>
        <dbReference type="Proteomes" id="UP000654913"/>
    </source>
</evidence>
<keyword evidence="2" id="KW-0597">Phosphoprotein</keyword>
<reference evidence="3" key="1">
    <citation type="submission" date="2021-01" db="EMBL/GenBank/DDBJ databases">
        <authorList>
            <consortium name="Aspergillus puulaauensis MK2 genome sequencing consortium"/>
            <person name="Kazuki M."/>
            <person name="Futagami T."/>
        </authorList>
    </citation>
    <scope>NUCLEOTIDE SEQUENCE</scope>
    <source>
        <strain evidence="3">MK2</strain>
    </source>
</reference>
<dbReference type="OrthoDB" id="429813at2759"/>
<reference evidence="3" key="2">
    <citation type="submission" date="2021-02" db="EMBL/GenBank/DDBJ databases">
        <title>Aspergillus puulaauensis MK2 genome sequence.</title>
        <authorList>
            <person name="Futagami T."/>
            <person name="Mori K."/>
            <person name="Kadooka C."/>
            <person name="Tanaka T."/>
        </authorList>
    </citation>
    <scope>NUCLEOTIDE SEQUENCE</scope>
    <source>
        <strain evidence="3">MK2</strain>
    </source>
</reference>
<evidence type="ECO:0000313" key="3">
    <source>
        <dbReference type="EMBL" id="BCS22409.1"/>
    </source>
</evidence>
<dbReference type="InterPro" id="IPR051414">
    <property type="entry name" value="Adenylate-forming_Reductase"/>
</dbReference>
<name>A0A7R7XKU0_9EURO</name>
<dbReference type="RefSeq" id="XP_041554603.1">
    <property type="nucleotide sequence ID" value="XM_041701749.1"/>
</dbReference>
<dbReference type="Pfam" id="PF23562">
    <property type="entry name" value="AMP-binding_C_3"/>
    <property type="match status" value="1"/>
</dbReference>
<dbReference type="PANTHER" id="PTHR43439:SF2">
    <property type="entry name" value="ENZYME, PUTATIVE (JCVI)-RELATED"/>
    <property type="match status" value="1"/>
</dbReference>
<dbReference type="Proteomes" id="UP000654913">
    <property type="component" value="Chromosome 3"/>
</dbReference>
<evidence type="ECO:0000256" key="1">
    <source>
        <dbReference type="ARBA" id="ARBA00022450"/>
    </source>
</evidence>
<keyword evidence="1" id="KW-0596">Phosphopantetheine</keyword>
<sequence length="153" mass="17594">MVIVRDKNLPQKQAVFANFPDLDEWNTKDIFRRHPKVSYYYKYQSRKDDVIVFSIGEKMNPINVEKGINGLSGVESSLVIGQRRPYPILLVELAGSANKDDTLPTIYEALEDFNKHSVKYAQIHRSDILIATPEKRFVRTPKGTVNRSQTNKL</sequence>
<organism evidence="3 4">
    <name type="scientific">Aspergillus puulaauensis</name>
    <dbReference type="NCBI Taxonomy" id="1220207"/>
    <lineage>
        <taxon>Eukaryota</taxon>
        <taxon>Fungi</taxon>
        <taxon>Dikarya</taxon>
        <taxon>Ascomycota</taxon>
        <taxon>Pezizomycotina</taxon>
        <taxon>Eurotiomycetes</taxon>
        <taxon>Eurotiomycetidae</taxon>
        <taxon>Eurotiales</taxon>
        <taxon>Aspergillaceae</taxon>
        <taxon>Aspergillus</taxon>
    </lineage>
</organism>
<dbReference type="AlphaFoldDB" id="A0A7R7XKU0"/>
<evidence type="ECO:0000256" key="2">
    <source>
        <dbReference type="ARBA" id="ARBA00022553"/>
    </source>
</evidence>
<protein>
    <submittedName>
        <fullName evidence="3">Uncharacterized protein</fullName>
    </submittedName>
</protein>
<dbReference type="SUPFAM" id="SSF56801">
    <property type="entry name" value="Acetyl-CoA synthetase-like"/>
    <property type="match status" value="1"/>
</dbReference>
<dbReference type="KEGG" id="apuu:APUU_30634S"/>